<dbReference type="AlphaFoldDB" id="I3U7B5"/>
<dbReference type="HOGENOM" id="CLU_2285426_0_0_4"/>
<dbReference type="Proteomes" id="UP000005267">
    <property type="component" value="Chromosome"/>
</dbReference>
<name>I3U7B5_ADVKW</name>
<reference evidence="1 2" key="1">
    <citation type="journal article" date="2011" name="J. Bacteriol.">
        <title>Whole-genome shotgun sequencing of the sulfur-oxidizing chemoautotroph Tetrathiobacter kashmirensis.</title>
        <authorList>
            <person name="Ghosh W."/>
            <person name="George A."/>
            <person name="Agarwal A."/>
            <person name="Raj P."/>
            <person name="Alam M."/>
            <person name="Pyne P."/>
            <person name="Das Gupta S.K."/>
        </authorList>
    </citation>
    <scope>NUCLEOTIDE SEQUENCE [LARGE SCALE GENOMIC DNA]</scope>
    <source>
        <strain evidence="1 2">WT001</strain>
    </source>
</reference>
<evidence type="ECO:0000313" key="2">
    <source>
        <dbReference type="Proteomes" id="UP000005267"/>
    </source>
</evidence>
<proteinExistence type="predicted"/>
<sequence>MHHPNCDHHGLGQKSDPVQIRLQSQRSEYFDCVRRHLHAGANFTKGRRTLKNACLYTVQLQSARQCRTTNTASDDSYFQSFRHTFHSSSNNICNEHILFIK</sequence>
<accession>I3U7B5</accession>
<dbReference type="KEGG" id="aka:TKWG_01090"/>
<evidence type="ECO:0000313" key="1">
    <source>
        <dbReference type="EMBL" id="AFK60903.1"/>
    </source>
</evidence>
<organism evidence="1 2">
    <name type="scientific">Advenella kashmirensis (strain DSM 17095 / LMG 22695 / WT001)</name>
    <name type="common">Tetrathiobacter kashmirensis</name>
    <dbReference type="NCBI Taxonomy" id="1036672"/>
    <lineage>
        <taxon>Bacteria</taxon>
        <taxon>Pseudomonadati</taxon>
        <taxon>Pseudomonadota</taxon>
        <taxon>Betaproteobacteria</taxon>
        <taxon>Burkholderiales</taxon>
        <taxon>Alcaligenaceae</taxon>
    </lineage>
</organism>
<reference evidence="2" key="2">
    <citation type="journal article" date="2013" name="PLoS ONE">
        <title>Genome implosion elicits host-confinement in Alcaligenaceae: evidence from the comparative genomics of Tetrathiobacter kashmirensis, a pathogen in the making.</title>
        <authorList>
            <person name="Ghosh W."/>
            <person name="Alam M."/>
            <person name="Roy C."/>
            <person name="Pyne P."/>
            <person name="George A."/>
            <person name="Chakraborty R."/>
            <person name="Majumder S."/>
            <person name="Agarwal A."/>
            <person name="Chakraborty S."/>
            <person name="Majumdar S."/>
            <person name="Gupta S.K."/>
        </authorList>
    </citation>
    <scope>NUCLEOTIDE SEQUENCE [LARGE SCALE GENOMIC DNA]</scope>
    <source>
        <strain evidence="2">WT001</strain>
    </source>
</reference>
<keyword evidence="2" id="KW-1185">Reference proteome</keyword>
<gene>
    <name evidence="1" type="ordered locus">TKWG_01090</name>
</gene>
<dbReference type="EMBL" id="CP003555">
    <property type="protein sequence ID" value="AFK60903.1"/>
    <property type="molecule type" value="Genomic_DNA"/>
</dbReference>
<protein>
    <submittedName>
        <fullName evidence="1">Uncharacterized protein</fullName>
    </submittedName>
</protein>